<evidence type="ECO:0000313" key="2">
    <source>
        <dbReference type="Proteomes" id="UP001564760"/>
    </source>
</evidence>
<dbReference type="PANTHER" id="PTHR42060">
    <property type="entry name" value="NHL REPEAT-CONTAINING PROTEIN-RELATED"/>
    <property type="match status" value="1"/>
</dbReference>
<evidence type="ECO:0000313" key="1">
    <source>
        <dbReference type="EMBL" id="MEY8017855.1"/>
    </source>
</evidence>
<sequence length="339" mass="36684">MSLPPLPTLTLTPVAYFPQKYFLENLAVRADGSLLITAVLQRELWWVPAPRPGELVDPVLLHTFDHPITGIVEVAPDVFVANLTEGYTTGESHLARIDLTDWAPGRPVTPEIFYTFDERARGLNGSCLLAPGVLAVADCFAGLIWRVDLDQDARHACARVWLVHDTMAFDPDSGVPPPPQPGVNGVRYGPHTGYLYYTSTAQQVFMRVPVDPSTLNPSGSAEFVAAIDNADDFCLDEHAGFGYVTRHRANTIDRVPLQPRHGSEVRHLAGDPFDETLVGPSSVAWGRADGEYGRIAYVTTDGGTTAPPDGVVRRAAVLRVELDVEPDSATTAPTGGLNP</sequence>
<dbReference type="EMBL" id="JBGEDP010000001">
    <property type="protein sequence ID" value="MEY8017855.1"/>
    <property type="molecule type" value="Genomic_DNA"/>
</dbReference>
<dbReference type="InterPro" id="IPR011042">
    <property type="entry name" value="6-blade_b-propeller_TolB-like"/>
</dbReference>
<dbReference type="InterPro" id="IPR052998">
    <property type="entry name" value="Hetero-Diels-Alderase-like"/>
</dbReference>
<dbReference type="RefSeq" id="WP_369740220.1">
    <property type="nucleotide sequence ID" value="NZ_JBGEDP010000001.1"/>
</dbReference>
<protein>
    <recommendedName>
        <fullName evidence="3">Gluconolaconase</fullName>
    </recommendedName>
</protein>
<evidence type="ECO:0008006" key="3">
    <source>
        <dbReference type="Google" id="ProtNLM"/>
    </source>
</evidence>
<reference evidence="1 2" key="1">
    <citation type="submission" date="2024-08" db="EMBL/GenBank/DDBJ databases">
        <title>Mycobacterium servetensis sp. nov., a novel rapid-growing mycobacterial species recovered from a human patient in Zaragoza, Spain.</title>
        <authorList>
            <person name="Tristancho-Baro A.I."/>
            <person name="Buenestado-Serrano S."/>
            <person name="Garcia De Viedma D."/>
            <person name="Milagro-Beamonte A."/>
            <person name="Burillo N."/>
            <person name="Sanz S."/>
            <person name="Lopez-Calleja A.I."/>
            <person name="Penas-Utrilla D."/>
            <person name="Guardingo M."/>
            <person name="Garcia M.J."/>
            <person name="Vinuelas-Bayon J."/>
        </authorList>
    </citation>
    <scope>NUCLEOTIDE SEQUENCE [LARGE SCALE GENOMIC DNA]</scope>
    <source>
        <strain evidence="2">HUMS_12744610</strain>
    </source>
</reference>
<dbReference type="PANTHER" id="PTHR42060:SF1">
    <property type="entry name" value="NHL REPEAT-CONTAINING PROTEIN"/>
    <property type="match status" value="1"/>
</dbReference>
<accession>A0ABV4C5N6</accession>
<dbReference type="Proteomes" id="UP001564760">
    <property type="component" value="Unassembled WGS sequence"/>
</dbReference>
<gene>
    <name evidence="1" type="ORF">AB8998_24240</name>
</gene>
<name>A0ABV4C5N6_9MYCO</name>
<organism evidence="1 2">
    <name type="scientific">Mycobacterium servetii</name>
    <dbReference type="NCBI Taxonomy" id="3237418"/>
    <lineage>
        <taxon>Bacteria</taxon>
        <taxon>Bacillati</taxon>
        <taxon>Actinomycetota</taxon>
        <taxon>Actinomycetes</taxon>
        <taxon>Mycobacteriales</taxon>
        <taxon>Mycobacteriaceae</taxon>
        <taxon>Mycobacterium</taxon>
    </lineage>
</organism>
<dbReference type="SUPFAM" id="SSF63829">
    <property type="entry name" value="Calcium-dependent phosphotriesterase"/>
    <property type="match status" value="1"/>
</dbReference>
<proteinExistence type="predicted"/>
<dbReference type="Gene3D" id="2.120.10.30">
    <property type="entry name" value="TolB, C-terminal domain"/>
    <property type="match status" value="1"/>
</dbReference>
<keyword evidence="2" id="KW-1185">Reference proteome</keyword>
<comment type="caution">
    <text evidence="1">The sequence shown here is derived from an EMBL/GenBank/DDBJ whole genome shotgun (WGS) entry which is preliminary data.</text>
</comment>